<dbReference type="Proteomes" id="UP000192578">
    <property type="component" value="Unassembled WGS sequence"/>
</dbReference>
<dbReference type="OrthoDB" id="10053567at2759"/>
<evidence type="ECO:0000256" key="1">
    <source>
        <dbReference type="SAM" id="SignalP"/>
    </source>
</evidence>
<proteinExistence type="predicted"/>
<reference evidence="3" key="1">
    <citation type="submission" date="2017-01" db="EMBL/GenBank/DDBJ databases">
        <title>Comparative genomics of anhydrobiosis in the tardigrade Hypsibius dujardini.</title>
        <authorList>
            <person name="Yoshida Y."/>
            <person name="Koutsovoulos G."/>
            <person name="Laetsch D."/>
            <person name="Stevens L."/>
            <person name="Kumar S."/>
            <person name="Horikawa D."/>
            <person name="Ishino K."/>
            <person name="Komine S."/>
            <person name="Tomita M."/>
            <person name="Blaxter M."/>
            <person name="Arakawa K."/>
        </authorList>
    </citation>
    <scope>NUCLEOTIDE SEQUENCE [LARGE SCALE GENOMIC DNA]</scope>
    <source>
        <strain evidence="3">Z151</strain>
    </source>
</reference>
<sequence length="191" mass="21467">MAYSFRIFLLIFGLFLSGCEAVEGPLRVELDLRRLNNSYALLQNGQQCDLTSACDMRIKGYLDTDSPLDAWPGSKPLATWTKVFEKDNDNIPIINKIVSRDVCRGDITRANLRLLVVDVDSLTKNDLIEQFECMVPVENVASGMARATWSTERACDATFNPARIRLNFRYRVFHITLDECGRPPAGATAKT</sequence>
<evidence type="ECO:0000313" key="2">
    <source>
        <dbReference type="EMBL" id="OQV16855.1"/>
    </source>
</evidence>
<evidence type="ECO:0000313" key="3">
    <source>
        <dbReference type="Proteomes" id="UP000192578"/>
    </source>
</evidence>
<accession>A0A1W0WNS0</accession>
<dbReference type="AlphaFoldDB" id="A0A1W0WNS0"/>
<feature type="chain" id="PRO_5010701489" description="Lipoprotein" evidence="1">
    <location>
        <begin position="22"/>
        <end position="191"/>
    </location>
</feature>
<keyword evidence="1" id="KW-0732">Signal</keyword>
<gene>
    <name evidence="2" type="ORF">BV898_09027</name>
</gene>
<keyword evidence="3" id="KW-1185">Reference proteome</keyword>
<dbReference type="PROSITE" id="PS51257">
    <property type="entry name" value="PROKAR_LIPOPROTEIN"/>
    <property type="match status" value="1"/>
</dbReference>
<name>A0A1W0WNS0_HYPEX</name>
<dbReference type="EMBL" id="MTYJ01000069">
    <property type="protein sequence ID" value="OQV16855.1"/>
    <property type="molecule type" value="Genomic_DNA"/>
</dbReference>
<feature type="signal peptide" evidence="1">
    <location>
        <begin position="1"/>
        <end position="21"/>
    </location>
</feature>
<protein>
    <recommendedName>
        <fullName evidence="4">Lipoprotein</fullName>
    </recommendedName>
</protein>
<comment type="caution">
    <text evidence="2">The sequence shown here is derived from an EMBL/GenBank/DDBJ whole genome shotgun (WGS) entry which is preliminary data.</text>
</comment>
<organism evidence="2 3">
    <name type="scientific">Hypsibius exemplaris</name>
    <name type="common">Freshwater tardigrade</name>
    <dbReference type="NCBI Taxonomy" id="2072580"/>
    <lineage>
        <taxon>Eukaryota</taxon>
        <taxon>Metazoa</taxon>
        <taxon>Ecdysozoa</taxon>
        <taxon>Tardigrada</taxon>
        <taxon>Eutardigrada</taxon>
        <taxon>Parachela</taxon>
        <taxon>Hypsibioidea</taxon>
        <taxon>Hypsibiidae</taxon>
        <taxon>Hypsibius</taxon>
    </lineage>
</organism>
<evidence type="ECO:0008006" key="4">
    <source>
        <dbReference type="Google" id="ProtNLM"/>
    </source>
</evidence>